<dbReference type="PANTHER" id="PTHR40277:SF1">
    <property type="entry name" value="BLL5419 PROTEIN"/>
    <property type="match status" value="1"/>
</dbReference>
<proteinExistence type="predicted"/>
<comment type="caution">
    <text evidence="7">The sequence shown here is derived from an EMBL/GenBank/DDBJ whole genome shotgun (WGS) entry which is preliminary data.</text>
</comment>
<keyword evidence="5 6" id="KW-0472">Membrane</keyword>
<sequence>MIPVLILGALALWVDWGRMYSIARQADPAWLGVAFLINAVTILLQGVRWRMLLASDGGNWPWGRILRLHVKATFFDIFTPGRMGSDAVRLAAAAPEKRHHVAASLVAMRLQGLAAILLTLMAALLLTQSQKLASALGSWGAWALWLLAVAGLSGGVWFLLRMLRMAERWSEPEGWRGRIAEHGARFGDALRDVGRNRRVLLQSGLVALLFVVIACGVYWAAGRGFGVPLTWSDCLLGVPAIMIAIVLPITVHGRGFAELTALTLWSGPAAAPEAILLTCLGVYAIQLSQSALGGLGWTPGKSMSA</sequence>
<feature type="transmembrane region" description="Helical" evidence="6">
    <location>
        <begin position="227"/>
        <end position="250"/>
    </location>
</feature>
<evidence type="ECO:0000256" key="2">
    <source>
        <dbReference type="ARBA" id="ARBA00022475"/>
    </source>
</evidence>
<organism evidence="7 8">
    <name type="scientific">Magnetofaba australis IT-1</name>
    <dbReference type="NCBI Taxonomy" id="1434232"/>
    <lineage>
        <taxon>Bacteria</taxon>
        <taxon>Pseudomonadati</taxon>
        <taxon>Pseudomonadota</taxon>
        <taxon>Magnetococcia</taxon>
        <taxon>Magnetococcales</taxon>
        <taxon>Magnetococcaceae</taxon>
        <taxon>Magnetofaba</taxon>
    </lineage>
</organism>
<name>A0A1Y2JYV2_9PROT</name>
<gene>
    <name evidence="7" type="ORF">MAIT1_00490</name>
</gene>
<dbReference type="InterPro" id="IPR022791">
    <property type="entry name" value="L-PG_synthase/AglD"/>
</dbReference>
<evidence type="ECO:0000256" key="6">
    <source>
        <dbReference type="SAM" id="Phobius"/>
    </source>
</evidence>
<evidence type="ECO:0000256" key="4">
    <source>
        <dbReference type="ARBA" id="ARBA00022989"/>
    </source>
</evidence>
<feature type="transmembrane region" description="Helical" evidence="6">
    <location>
        <begin position="29"/>
        <end position="47"/>
    </location>
</feature>
<keyword evidence="4 6" id="KW-1133">Transmembrane helix</keyword>
<dbReference type="PANTHER" id="PTHR40277">
    <property type="entry name" value="BLL5419 PROTEIN"/>
    <property type="match status" value="1"/>
</dbReference>
<evidence type="ECO:0000256" key="5">
    <source>
        <dbReference type="ARBA" id="ARBA00023136"/>
    </source>
</evidence>
<keyword evidence="8" id="KW-1185">Reference proteome</keyword>
<feature type="transmembrane region" description="Helical" evidence="6">
    <location>
        <begin position="199"/>
        <end position="221"/>
    </location>
</feature>
<dbReference type="AlphaFoldDB" id="A0A1Y2JYV2"/>
<dbReference type="EMBL" id="LVJN01000021">
    <property type="protein sequence ID" value="OSM00070.1"/>
    <property type="molecule type" value="Genomic_DNA"/>
</dbReference>
<keyword evidence="3 6" id="KW-0812">Transmembrane</keyword>
<evidence type="ECO:0000313" key="7">
    <source>
        <dbReference type="EMBL" id="OSM00070.1"/>
    </source>
</evidence>
<keyword evidence="2" id="KW-1003">Cell membrane</keyword>
<comment type="subcellular location">
    <subcellularLocation>
        <location evidence="1">Cell membrane</location>
        <topology evidence="1">Multi-pass membrane protein</topology>
    </subcellularLocation>
</comment>
<dbReference type="Proteomes" id="UP000194003">
    <property type="component" value="Unassembled WGS sequence"/>
</dbReference>
<protein>
    <submittedName>
        <fullName evidence="7">Uncharacterized protein</fullName>
    </submittedName>
</protein>
<feature type="transmembrane region" description="Helical" evidence="6">
    <location>
        <begin position="106"/>
        <end position="127"/>
    </location>
</feature>
<evidence type="ECO:0000313" key="8">
    <source>
        <dbReference type="Proteomes" id="UP000194003"/>
    </source>
</evidence>
<feature type="transmembrane region" description="Helical" evidence="6">
    <location>
        <begin position="262"/>
        <end position="285"/>
    </location>
</feature>
<dbReference type="GO" id="GO:0005886">
    <property type="term" value="C:plasma membrane"/>
    <property type="evidence" value="ECO:0007669"/>
    <property type="project" value="UniProtKB-SubCell"/>
</dbReference>
<dbReference type="STRING" id="1434232.MAIT1_00490"/>
<reference evidence="7 8" key="1">
    <citation type="journal article" date="2016" name="BMC Genomics">
        <title>Combined genomic and structural analyses of a cultured magnetotactic bacterium reveals its niche adaptation to a dynamic environment.</title>
        <authorList>
            <person name="Araujo A.C."/>
            <person name="Morillo V."/>
            <person name="Cypriano J."/>
            <person name="Teixeira L.C."/>
            <person name="Leao P."/>
            <person name="Lyra S."/>
            <person name="Almeida L.G."/>
            <person name="Bazylinski D.A."/>
            <person name="Vasconcellos A.T."/>
            <person name="Abreu F."/>
            <person name="Lins U."/>
        </authorList>
    </citation>
    <scope>NUCLEOTIDE SEQUENCE [LARGE SCALE GENOMIC DNA]</scope>
    <source>
        <strain evidence="7 8">IT-1</strain>
    </source>
</reference>
<feature type="transmembrane region" description="Helical" evidence="6">
    <location>
        <begin position="139"/>
        <end position="160"/>
    </location>
</feature>
<dbReference type="Pfam" id="PF03706">
    <property type="entry name" value="LPG_synthase_TM"/>
    <property type="match status" value="1"/>
</dbReference>
<evidence type="ECO:0000256" key="1">
    <source>
        <dbReference type="ARBA" id="ARBA00004651"/>
    </source>
</evidence>
<evidence type="ECO:0000256" key="3">
    <source>
        <dbReference type="ARBA" id="ARBA00022692"/>
    </source>
</evidence>
<accession>A0A1Y2JYV2</accession>